<evidence type="ECO:0000256" key="2">
    <source>
        <dbReference type="ARBA" id="ARBA00022475"/>
    </source>
</evidence>
<dbReference type="Pfam" id="PF08402">
    <property type="entry name" value="TOBE_2"/>
    <property type="match status" value="1"/>
</dbReference>
<keyword evidence="6 10" id="KW-0067">ATP-binding</keyword>
<dbReference type="GO" id="GO:0016887">
    <property type="term" value="F:ATP hydrolysis activity"/>
    <property type="evidence" value="ECO:0007669"/>
    <property type="project" value="InterPro"/>
</dbReference>
<evidence type="ECO:0000256" key="8">
    <source>
        <dbReference type="ARBA" id="ARBA00023136"/>
    </source>
</evidence>
<dbReference type="InterPro" id="IPR017871">
    <property type="entry name" value="ABC_transporter-like_CS"/>
</dbReference>
<dbReference type="InterPro" id="IPR012340">
    <property type="entry name" value="NA-bd_OB-fold"/>
</dbReference>
<evidence type="ECO:0000256" key="1">
    <source>
        <dbReference type="ARBA" id="ARBA00022448"/>
    </source>
</evidence>
<name>A0A5M8APW2_9BURK</name>
<protein>
    <submittedName>
        <fullName evidence="10">sn-glycerol-3-phosphate import ATP-binding protein UgpC</fullName>
    </submittedName>
</protein>
<keyword evidence="4" id="KW-0762">Sugar transport</keyword>
<organism evidence="10 11">
    <name type="scientific">Cupriavidus cauae</name>
    <dbReference type="NCBI Taxonomy" id="2608999"/>
    <lineage>
        <taxon>Bacteria</taxon>
        <taxon>Pseudomonadati</taxon>
        <taxon>Pseudomonadota</taxon>
        <taxon>Betaproteobacteria</taxon>
        <taxon>Burkholderiales</taxon>
        <taxon>Burkholderiaceae</taxon>
        <taxon>Cupriavidus</taxon>
    </lineage>
</organism>
<dbReference type="PROSITE" id="PS00211">
    <property type="entry name" value="ABC_TRANSPORTER_1"/>
    <property type="match status" value="1"/>
</dbReference>
<evidence type="ECO:0000313" key="10">
    <source>
        <dbReference type="EMBL" id="KAA6125848.1"/>
    </source>
</evidence>
<evidence type="ECO:0000256" key="7">
    <source>
        <dbReference type="ARBA" id="ARBA00022967"/>
    </source>
</evidence>
<proteinExistence type="predicted"/>
<keyword evidence="11" id="KW-1185">Reference proteome</keyword>
<keyword evidence="8" id="KW-0472">Membrane</keyword>
<dbReference type="InterPro" id="IPR015855">
    <property type="entry name" value="ABC_transpr_MalK-like"/>
</dbReference>
<keyword evidence="5" id="KW-0547">Nucleotide-binding</keyword>
<evidence type="ECO:0000256" key="5">
    <source>
        <dbReference type="ARBA" id="ARBA00022741"/>
    </source>
</evidence>
<evidence type="ECO:0000256" key="3">
    <source>
        <dbReference type="ARBA" id="ARBA00022519"/>
    </source>
</evidence>
<keyword evidence="2" id="KW-1003">Cell membrane</keyword>
<dbReference type="GO" id="GO:0055052">
    <property type="term" value="C:ATP-binding cassette (ABC) transporter complex, substrate-binding subunit-containing"/>
    <property type="evidence" value="ECO:0007669"/>
    <property type="project" value="TreeGrafter"/>
</dbReference>
<evidence type="ECO:0000313" key="11">
    <source>
        <dbReference type="Proteomes" id="UP000324324"/>
    </source>
</evidence>
<dbReference type="Gene3D" id="2.40.50.100">
    <property type="match status" value="1"/>
</dbReference>
<accession>A0A5M8APW2</accession>
<dbReference type="Pfam" id="PF00005">
    <property type="entry name" value="ABC_tran"/>
    <property type="match status" value="1"/>
</dbReference>
<sequence length="370" mass="40492">MAKLSLRNVQKTYAGNVAAVHGIDMEIDDGEFIVIVGPSGCGKSTLLRMVAGLETITGGEVHIGDRVVNRLEPAERDIAMVFQNYALYPHMTVYDNMAYGLKIRGMPKAEIEQRVRHAAGILELAPLLERKPRQLSGGQRQRVAMGRAIVREPAVFLFDEPLSNLDAKLRVQMRLELKELHRRLRTTSLYVTHDQVEAMTLADRMMVLNGGRVEQIGTPLEVYARPASIFVAGFIGSPPMNLIPVQRNEAGQGTVPSDAQMRVLGPDGQPSEATLGHLPMGLHLPQQALLGLRPEHVEPCAPHEAIAQIDVRVVEALGADSFAYGTLGGQQVVVRLDGHMQVRAGEKLPVTASSEHLHFFDHASGKRIEA</sequence>
<keyword evidence="3" id="KW-0997">Cell inner membrane</keyword>
<dbReference type="FunFam" id="3.40.50.300:FF:000042">
    <property type="entry name" value="Maltose/maltodextrin ABC transporter, ATP-binding protein"/>
    <property type="match status" value="1"/>
</dbReference>
<dbReference type="NCBIfam" id="NF008653">
    <property type="entry name" value="PRK11650.1"/>
    <property type="match status" value="1"/>
</dbReference>
<dbReference type="RefSeq" id="WP_150082925.1">
    <property type="nucleotide sequence ID" value="NZ_CP080293.1"/>
</dbReference>
<dbReference type="PROSITE" id="PS50893">
    <property type="entry name" value="ABC_TRANSPORTER_2"/>
    <property type="match status" value="1"/>
</dbReference>
<dbReference type="SUPFAM" id="SSF50331">
    <property type="entry name" value="MOP-like"/>
    <property type="match status" value="1"/>
</dbReference>
<dbReference type="InterPro" id="IPR013611">
    <property type="entry name" value="Transp-assoc_OB_typ2"/>
</dbReference>
<evidence type="ECO:0000256" key="4">
    <source>
        <dbReference type="ARBA" id="ARBA00022597"/>
    </source>
</evidence>
<gene>
    <name evidence="10" type="ORF">F1599_09855</name>
</gene>
<dbReference type="GO" id="GO:0001407">
    <property type="term" value="P:glycerophosphodiester transmembrane transport"/>
    <property type="evidence" value="ECO:0007669"/>
    <property type="project" value="TreeGrafter"/>
</dbReference>
<evidence type="ECO:0000259" key="9">
    <source>
        <dbReference type="PROSITE" id="PS50893"/>
    </source>
</evidence>
<dbReference type="InterPro" id="IPR003439">
    <property type="entry name" value="ABC_transporter-like_ATP-bd"/>
</dbReference>
<dbReference type="CDD" id="cd03301">
    <property type="entry name" value="ABC_MalK_N"/>
    <property type="match status" value="1"/>
</dbReference>
<keyword evidence="7" id="KW-1278">Translocase</keyword>
<dbReference type="GO" id="GO:0005524">
    <property type="term" value="F:ATP binding"/>
    <property type="evidence" value="ECO:0007669"/>
    <property type="project" value="UniProtKB-KW"/>
</dbReference>
<dbReference type="SUPFAM" id="SSF52540">
    <property type="entry name" value="P-loop containing nucleoside triphosphate hydrolases"/>
    <property type="match status" value="1"/>
</dbReference>
<dbReference type="GO" id="GO:0140359">
    <property type="term" value="F:ABC-type transporter activity"/>
    <property type="evidence" value="ECO:0007669"/>
    <property type="project" value="InterPro"/>
</dbReference>
<dbReference type="InterPro" id="IPR027417">
    <property type="entry name" value="P-loop_NTPase"/>
</dbReference>
<evidence type="ECO:0000256" key="6">
    <source>
        <dbReference type="ARBA" id="ARBA00022840"/>
    </source>
</evidence>
<dbReference type="InterPro" id="IPR003593">
    <property type="entry name" value="AAA+_ATPase"/>
</dbReference>
<dbReference type="Gene3D" id="2.40.50.140">
    <property type="entry name" value="Nucleic acid-binding proteins"/>
    <property type="match status" value="1"/>
</dbReference>
<dbReference type="PANTHER" id="PTHR43875:SF12">
    <property type="entry name" value="SN-GLYCEROL-3-PHOSPHATE IMPORT ATP-BINDING PROTEIN UGPC"/>
    <property type="match status" value="1"/>
</dbReference>
<dbReference type="Proteomes" id="UP000324324">
    <property type="component" value="Unassembled WGS sequence"/>
</dbReference>
<dbReference type="SMART" id="SM00382">
    <property type="entry name" value="AAA"/>
    <property type="match status" value="1"/>
</dbReference>
<dbReference type="Gene3D" id="3.40.50.300">
    <property type="entry name" value="P-loop containing nucleotide triphosphate hydrolases"/>
    <property type="match status" value="1"/>
</dbReference>
<dbReference type="GO" id="GO:0008643">
    <property type="term" value="P:carbohydrate transport"/>
    <property type="evidence" value="ECO:0007669"/>
    <property type="project" value="InterPro"/>
</dbReference>
<feature type="domain" description="ABC transporter" evidence="9">
    <location>
        <begin position="4"/>
        <end position="235"/>
    </location>
</feature>
<dbReference type="InterPro" id="IPR047641">
    <property type="entry name" value="ABC_transpr_MalK/UgpC-like"/>
</dbReference>
<dbReference type="GO" id="GO:0015794">
    <property type="term" value="P:glycerol-3-phosphate transmembrane transport"/>
    <property type="evidence" value="ECO:0007669"/>
    <property type="project" value="TreeGrafter"/>
</dbReference>
<dbReference type="AlphaFoldDB" id="A0A5M8APW2"/>
<reference evidence="10 11" key="1">
    <citation type="submission" date="2019-09" db="EMBL/GenBank/DDBJ databases">
        <title>Isolation of a novel species in the genus Cupriavidus from patients with sepsis using whole genome sequencing.</title>
        <authorList>
            <person name="Kweon O.J."/>
            <person name="Lee M.-K."/>
        </authorList>
    </citation>
    <scope>NUCLEOTIDE SEQUENCE [LARGE SCALE GENOMIC DNA]</scope>
    <source>
        <strain evidence="10 11">MKL-01</strain>
    </source>
</reference>
<dbReference type="InterPro" id="IPR008995">
    <property type="entry name" value="Mo/tungstate-bd_C_term_dom"/>
</dbReference>
<comment type="caution">
    <text evidence="10">The sequence shown here is derived from an EMBL/GenBank/DDBJ whole genome shotgun (WGS) entry which is preliminary data.</text>
</comment>
<keyword evidence="1" id="KW-0813">Transport</keyword>
<dbReference type="PANTHER" id="PTHR43875">
    <property type="entry name" value="MALTODEXTRIN IMPORT ATP-BINDING PROTEIN MSMX"/>
    <property type="match status" value="1"/>
</dbReference>
<dbReference type="EMBL" id="VWRN01000028">
    <property type="protein sequence ID" value="KAA6125848.1"/>
    <property type="molecule type" value="Genomic_DNA"/>
</dbReference>